<organism evidence="4 5">
    <name type="scientific">candidate division WOR_3 bacterium SM23_60</name>
    <dbReference type="NCBI Taxonomy" id="1703780"/>
    <lineage>
        <taxon>Bacteria</taxon>
        <taxon>Bacteria division WOR-3</taxon>
    </lineage>
</organism>
<dbReference type="GO" id="GO:0017038">
    <property type="term" value="P:protein import"/>
    <property type="evidence" value="ECO:0007669"/>
    <property type="project" value="InterPro"/>
</dbReference>
<proteinExistence type="predicted"/>
<name>A0A0S8GEV3_UNCW3</name>
<dbReference type="PANTHER" id="PTHR33747:SF1">
    <property type="entry name" value="ADENYLATE CYCLASE-ASSOCIATED CAP C-TERMINAL DOMAIN-CONTAINING PROTEIN"/>
    <property type="match status" value="1"/>
</dbReference>
<dbReference type="Gene3D" id="1.10.3060.10">
    <property type="entry name" value="Helical scaffold and wing domains of SecA"/>
    <property type="match status" value="1"/>
</dbReference>
<feature type="region of interest" description="Disordered" evidence="2">
    <location>
        <begin position="140"/>
        <end position="201"/>
    </location>
</feature>
<dbReference type="PANTHER" id="PTHR33747">
    <property type="entry name" value="UPF0225 PROTEIN SCO1677"/>
    <property type="match status" value="1"/>
</dbReference>
<dbReference type="InterPro" id="IPR004027">
    <property type="entry name" value="SEC_C_motif"/>
</dbReference>
<reference evidence="4 5" key="1">
    <citation type="journal article" date="2015" name="Microbiome">
        <title>Genomic resolution of linkages in carbon, nitrogen, and sulfur cycling among widespread estuary sediment bacteria.</title>
        <authorList>
            <person name="Baker B.J."/>
            <person name="Lazar C.S."/>
            <person name="Teske A.P."/>
            <person name="Dick G.J."/>
        </authorList>
    </citation>
    <scope>NUCLEOTIDE SEQUENCE [LARGE SCALE GENOMIC DNA]</scope>
    <source>
        <strain evidence="4">SM23_60</strain>
    </source>
</reference>
<evidence type="ECO:0000259" key="3">
    <source>
        <dbReference type="Pfam" id="PF07516"/>
    </source>
</evidence>
<feature type="compositionally biased region" description="Low complexity" evidence="2">
    <location>
        <begin position="163"/>
        <end position="184"/>
    </location>
</feature>
<dbReference type="InterPro" id="IPR011116">
    <property type="entry name" value="SecA_Wing/Scaffold"/>
</dbReference>
<sequence>DILLRHTDSNVNPENWDWQALKGEFNIIFLTDTTIPKEKIPKMKQEELLDTLLDKAKEKLAWREQELGEDGFNELLRFVLMATIDRNWRDHLYELDDLRQGISLRAYAQKDPLIEYKHESRKTYEDMRIEVAKNASSLIFRAQPGPRQRRPQPTREYKPSAIAQPAAQPAAQGAPAARRPVVAGKKIGRNDPCPCGSGKKYKKCCGRNA</sequence>
<dbReference type="Pfam" id="PF07516">
    <property type="entry name" value="SecA_SW"/>
    <property type="match status" value="1"/>
</dbReference>
<dbReference type="Proteomes" id="UP000051096">
    <property type="component" value="Unassembled WGS sequence"/>
</dbReference>
<dbReference type="PATRIC" id="fig|1703780.3.peg.680"/>
<gene>
    <name evidence="4" type="ORF">AMJ87_08875</name>
</gene>
<dbReference type="InterPro" id="IPR036266">
    <property type="entry name" value="SecA_Wing/Scaffold_sf"/>
</dbReference>
<dbReference type="EMBL" id="LJUO01000092">
    <property type="protein sequence ID" value="KPK70381.1"/>
    <property type="molecule type" value="Genomic_DNA"/>
</dbReference>
<feature type="non-terminal residue" evidence="4">
    <location>
        <position position="1"/>
    </location>
</feature>
<dbReference type="AlphaFoldDB" id="A0A0S8GEV3"/>
<protein>
    <recommendedName>
        <fullName evidence="3">SecA Wing/Scaffold domain-containing protein</fullName>
    </recommendedName>
</protein>
<feature type="domain" description="SecA Wing/Scaffold" evidence="3">
    <location>
        <begin position="5"/>
        <end position="143"/>
    </location>
</feature>
<keyword evidence="1" id="KW-0963">Cytoplasm</keyword>
<accession>A0A0S8GEV3</accession>
<dbReference type="Pfam" id="PF02810">
    <property type="entry name" value="SEC-C"/>
    <property type="match status" value="1"/>
</dbReference>
<evidence type="ECO:0000313" key="4">
    <source>
        <dbReference type="EMBL" id="KPK70381.1"/>
    </source>
</evidence>
<evidence type="ECO:0000256" key="1">
    <source>
        <dbReference type="ARBA" id="ARBA00022490"/>
    </source>
</evidence>
<evidence type="ECO:0000313" key="5">
    <source>
        <dbReference type="Proteomes" id="UP000051096"/>
    </source>
</evidence>
<dbReference type="GO" id="GO:0016020">
    <property type="term" value="C:membrane"/>
    <property type="evidence" value="ECO:0007669"/>
    <property type="project" value="InterPro"/>
</dbReference>
<evidence type="ECO:0000256" key="2">
    <source>
        <dbReference type="SAM" id="MobiDB-lite"/>
    </source>
</evidence>
<comment type="caution">
    <text evidence="4">The sequence shown here is derived from an EMBL/GenBank/DDBJ whole genome shotgun (WGS) entry which is preliminary data.</text>
</comment>
<dbReference type="SUPFAM" id="SSF81886">
    <property type="entry name" value="Helical scaffold and wing domains of SecA"/>
    <property type="match status" value="1"/>
</dbReference>